<comment type="caution">
    <text evidence="2">The sequence shown here is derived from an EMBL/GenBank/DDBJ whole genome shotgun (WGS) entry which is preliminary data.</text>
</comment>
<dbReference type="SUPFAM" id="SSF81383">
    <property type="entry name" value="F-box domain"/>
    <property type="match status" value="1"/>
</dbReference>
<sequence length="367" mass="42863">MGIRSLPLFWDEFSRFLVNWFRKDKNFLGSLLSSPRMKMERPSVKKLRPLENVDWREETTFLDLPDLALDCILERLSPSDLRSMGKVCNSLREKCVSDHLWEKHICERWGKLIGKAAYNEWKSYIASRKRSLLLNPKDQKDLFGYFASLTNFLLNREAAEEGNRSKSSLPKDSVMALYFSLESGKFWFPAQVFNRESGQLGFALSCYDAEINYDSNADLFRARYLTKGWRSIEESIKRVRIRAPPVDTPAYVLHASDCLKDLKPDDHIEIQWRKSKEFPYGWWYGVVGHLESCSGNKLNCQCHTSDMVILEFRQYSPGSRWRQITINKKNHQEVGNEVDGFYGGIRKLSKEEEISTWKSFWPSCTLD</sequence>
<evidence type="ECO:0000313" key="3">
    <source>
        <dbReference type="Proteomes" id="UP000249390"/>
    </source>
</evidence>
<evidence type="ECO:0000313" key="2">
    <source>
        <dbReference type="EMBL" id="RAL48482.1"/>
    </source>
</evidence>
<proteinExistence type="predicted"/>
<dbReference type="Gene3D" id="1.20.1280.50">
    <property type="match status" value="1"/>
</dbReference>
<dbReference type="PROSITE" id="PS50181">
    <property type="entry name" value="FBOX"/>
    <property type="match status" value="1"/>
</dbReference>
<organism evidence="2 3">
    <name type="scientific">Cuscuta australis</name>
    <dbReference type="NCBI Taxonomy" id="267555"/>
    <lineage>
        <taxon>Eukaryota</taxon>
        <taxon>Viridiplantae</taxon>
        <taxon>Streptophyta</taxon>
        <taxon>Embryophyta</taxon>
        <taxon>Tracheophyta</taxon>
        <taxon>Spermatophyta</taxon>
        <taxon>Magnoliopsida</taxon>
        <taxon>eudicotyledons</taxon>
        <taxon>Gunneridae</taxon>
        <taxon>Pentapetalae</taxon>
        <taxon>asterids</taxon>
        <taxon>lamiids</taxon>
        <taxon>Solanales</taxon>
        <taxon>Convolvulaceae</taxon>
        <taxon>Cuscuteae</taxon>
        <taxon>Cuscuta</taxon>
        <taxon>Cuscuta subgen. Grammica</taxon>
        <taxon>Cuscuta sect. Cleistogrammica</taxon>
    </lineage>
</organism>
<dbReference type="InterPro" id="IPR001810">
    <property type="entry name" value="F-box_dom"/>
</dbReference>
<gene>
    <name evidence="2" type="ORF">DM860_005906</name>
</gene>
<evidence type="ECO:0000259" key="1">
    <source>
        <dbReference type="PROSITE" id="PS50181"/>
    </source>
</evidence>
<dbReference type="PANTHER" id="PTHR31482">
    <property type="entry name" value="ESTS AU081301(E20138)"/>
    <property type="match status" value="1"/>
</dbReference>
<dbReference type="Pfam" id="PF00646">
    <property type="entry name" value="F-box"/>
    <property type="match status" value="1"/>
</dbReference>
<dbReference type="SMART" id="SM00256">
    <property type="entry name" value="FBOX"/>
    <property type="match status" value="1"/>
</dbReference>
<keyword evidence="3" id="KW-1185">Reference proteome</keyword>
<protein>
    <recommendedName>
        <fullName evidence="1">F-box domain-containing protein</fullName>
    </recommendedName>
</protein>
<dbReference type="EMBL" id="NQVE01000098">
    <property type="protein sequence ID" value="RAL48482.1"/>
    <property type="molecule type" value="Genomic_DNA"/>
</dbReference>
<accession>A0A328DS62</accession>
<dbReference type="AlphaFoldDB" id="A0A328DS62"/>
<dbReference type="Proteomes" id="UP000249390">
    <property type="component" value="Unassembled WGS sequence"/>
</dbReference>
<reference evidence="2 3" key="1">
    <citation type="submission" date="2018-06" db="EMBL/GenBank/DDBJ databases">
        <title>The Genome of Cuscuta australis (Dodder) Provides Insight into the Evolution of Plant Parasitism.</title>
        <authorList>
            <person name="Liu H."/>
        </authorList>
    </citation>
    <scope>NUCLEOTIDE SEQUENCE [LARGE SCALE GENOMIC DNA]</scope>
    <source>
        <strain evidence="3">cv. Yunnan</strain>
        <tissue evidence="2">Vines</tissue>
    </source>
</reference>
<feature type="domain" description="F-box" evidence="1">
    <location>
        <begin position="58"/>
        <end position="104"/>
    </location>
</feature>
<dbReference type="InterPro" id="IPR036047">
    <property type="entry name" value="F-box-like_dom_sf"/>
</dbReference>
<name>A0A328DS62_9ASTE</name>
<dbReference type="PANTHER" id="PTHR31482:SF18">
    <property type="entry name" value="ESTS AU081301(E20138)"/>
    <property type="match status" value="1"/>
</dbReference>